<gene>
    <name evidence="3" type="ORF">WH96_16300</name>
</gene>
<feature type="domain" description="Aminotransferase class V" evidence="2">
    <location>
        <begin position="19"/>
        <end position="372"/>
    </location>
</feature>
<dbReference type="Pfam" id="PF00266">
    <property type="entry name" value="Aminotran_5"/>
    <property type="match status" value="1"/>
</dbReference>
<dbReference type="Gene3D" id="3.40.640.10">
    <property type="entry name" value="Type I PLP-dependent aspartate aminotransferase-like (Major domain)"/>
    <property type="match status" value="1"/>
</dbReference>
<reference evidence="3 4" key="1">
    <citation type="submission" date="2015-03" db="EMBL/GenBank/DDBJ databases">
        <title>Genome Sequence of Kiloniella spongiae MEBiC09566, isolated from a marine sponge.</title>
        <authorList>
            <person name="Shao Z."/>
            <person name="Wang L."/>
            <person name="Li X."/>
        </authorList>
    </citation>
    <scope>NUCLEOTIDE SEQUENCE [LARGE SCALE GENOMIC DNA]</scope>
    <source>
        <strain evidence="3 4">MEBiC09566</strain>
    </source>
</reference>
<dbReference type="EMBL" id="LAQL01000011">
    <property type="protein sequence ID" value="KLN59723.1"/>
    <property type="molecule type" value="Genomic_DNA"/>
</dbReference>
<evidence type="ECO:0000313" key="4">
    <source>
        <dbReference type="Proteomes" id="UP000035444"/>
    </source>
</evidence>
<dbReference type="SUPFAM" id="SSF53383">
    <property type="entry name" value="PLP-dependent transferases"/>
    <property type="match status" value="1"/>
</dbReference>
<dbReference type="PANTHER" id="PTHR43586">
    <property type="entry name" value="CYSTEINE DESULFURASE"/>
    <property type="match status" value="1"/>
</dbReference>
<accession>A0A0H2MBK3</accession>
<dbReference type="InterPro" id="IPR015421">
    <property type="entry name" value="PyrdxlP-dep_Trfase_major"/>
</dbReference>
<evidence type="ECO:0000256" key="1">
    <source>
        <dbReference type="ARBA" id="ARBA00022898"/>
    </source>
</evidence>
<dbReference type="InterPro" id="IPR015422">
    <property type="entry name" value="PyrdxlP-dep_Trfase_small"/>
</dbReference>
<dbReference type="Proteomes" id="UP000035444">
    <property type="component" value="Unassembled WGS sequence"/>
</dbReference>
<comment type="caution">
    <text evidence="3">The sequence shown here is derived from an EMBL/GenBank/DDBJ whole genome shotgun (WGS) entry which is preliminary data.</text>
</comment>
<keyword evidence="1" id="KW-0663">Pyridoxal phosphate</keyword>
<evidence type="ECO:0000313" key="3">
    <source>
        <dbReference type="EMBL" id="KLN59723.1"/>
    </source>
</evidence>
<dbReference type="RefSeq" id="WP_047765280.1">
    <property type="nucleotide sequence ID" value="NZ_LAQL01000011.1"/>
</dbReference>
<keyword evidence="4" id="KW-1185">Reference proteome</keyword>
<sequence length="379" mass="41034">MISALSNRDHYSSLSEAIYLNQASLGLTGQPAVSAMHSFLDDIGRHGNMNLTDDEEVALFTPLRLNAAKLMNCRTEQLAIMTSAGDMLSQLPALLTPPTGSKFLSVSSDFPAITRPWIAHAETNAIQLQFVDERPESDLTDMLIEAIDETTSVVAVSYVQFSTGTRVDIHRLRDATRKVGARLIIDVTQAAGAIPIDFHGWQADIVVCSGYKWLGGQGGVGLAVLSSELCEKTPPAPGWMGAPDPFNMQATKLPLAPDARRFTHSTMSYIAISGLSVAISQLLNMGVDNIEAHAGALAKVLREEITKTGWVPFRSYNGPITSAHITTLVNPSGDVEKTLRSIRQANIICGSRNGRIRVSIAHYNDENDVRALARVLLRS</sequence>
<name>A0A0H2MBK3_9PROT</name>
<dbReference type="STRING" id="1489064.WH96_16300"/>
<dbReference type="InterPro" id="IPR015424">
    <property type="entry name" value="PyrdxlP-dep_Trfase"/>
</dbReference>
<proteinExistence type="predicted"/>
<organism evidence="3 4">
    <name type="scientific">Kiloniella spongiae</name>
    <dbReference type="NCBI Taxonomy" id="1489064"/>
    <lineage>
        <taxon>Bacteria</taxon>
        <taxon>Pseudomonadati</taxon>
        <taxon>Pseudomonadota</taxon>
        <taxon>Alphaproteobacteria</taxon>
        <taxon>Rhodospirillales</taxon>
        <taxon>Kiloniellaceae</taxon>
        <taxon>Kiloniella</taxon>
    </lineage>
</organism>
<dbReference type="OrthoDB" id="9804366at2"/>
<evidence type="ECO:0000259" key="2">
    <source>
        <dbReference type="Pfam" id="PF00266"/>
    </source>
</evidence>
<protein>
    <recommendedName>
        <fullName evidence="2">Aminotransferase class V domain-containing protein</fullName>
    </recommendedName>
</protein>
<dbReference type="Gene3D" id="3.90.1150.10">
    <property type="entry name" value="Aspartate Aminotransferase, domain 1"/>
    <property type="match status" value="1"/>
</dbReference>
<dbReference type="InterPro" id="IPR000192">
    <property type="entry name" value="Aminotrans_V_dom"/>
</dbReference>
<dbReference type="PANTHER" id="PTHR43586:SF8">
    <property type="entry name" value="CYSTEINE DESULFURASE 1, CHLOROPLASTIC"/>
    <property type="match status" value="1"/>
</dbReference>
<dbReference type="AlphaFoldDB" id="A0A0H2MBK3"/>